<comment type="caution">
    <text evidence="1">The sequence shown here is derived from an EMBL/GenBank/DDBJ whole genome shotgun (WGS) entry which is preliminary data.</text>
</comment>
<accession>A0A2R6A974</accession>
<evidence type="ECO:0000313" key="2">
    <source>
        <dbReference type="Proteomes" id="UP000240880"/>
    </source>
</evidence>
<evidence type="ECO:0000313" key="1">
    <source>
        <dbReference type="EMBL" id="PSN82954.1"/>
    </source>
</evidence>
<name>A0A2R6A974_9ARCH</name>
<feature type="non-terminal residue" evidence="1">
    <location>
        <position position="1"/>
    </location>
</feature>
<organism evidence="1 2">
    <name type="scientific">Candidatus Marsarchaeota G1 archaeon OSP_D</name>
    <dbReference type="NCBI Taxonomy" id="1978155"/>
    <lineage>
        <taxon>Archaea</taxon>
        <taxon>Candidatus Marsarchaeota</taxon>
        <taxon>Candidatus Marsarchaeota group 1</taxon>
    </lineage>
</organism>
<dbReference type="Proteomes" id="UP000240880">
    <property type="component" value="Unassembled WGS sequence"/>
</dbReference>
<proteinExistence type="predicted"/>
<sequence>TLKEQKQKKKELKFYCPRCKTMIRPLRDSQAFELYWDTGKKNKEETLRRLIIAHYRHAHTDYDIERNNIDKWISPGKVKKETGFDSFEKLLEWYQKEKDDMILKENIGSAHSTHCEA</sequence>
<gene>
    <name evidence="1" type="ORF">B9Q01_06350</name>
</gene>
<protein>
    <submittedName>
        <fullName evidence="1">Uncharacterized protein</fullName>
    </submittedName>
</protein>
<dbReference type="EMBL" id="NEXC01000043">
    <property type="protein sequence ID" value="PSN82954.1"/>
    <property type="molecule type" value="Genomic_DNA"/>
</dbReference>
<dbReference type="AlphaFoldDB" id="A0A2R6A974"/>
<reference evidence="1 2" key="1">
    <citation type="submission" date="2017-04" db="EMBL/GenBank/DDBJ databases">
        <title>Novel microbial lineages endemic to geothermal iron-oxide mats fill important gaps in the evolutionary history of Archaea.</title>
        <authorList>
            <person name="Jay Z.J."/>
            <person name="Beam J.P."/>
            <person name="Dlakic M."/>
            <person name="Rusch D.B."/>
            <person name="Kozubal M.A."/>
            <person name="Inskeep W.P."/>
        </authorList>
    </citation>
    <scope>NUCLEOTIDE SEQUENCE [LARGE SCALE GENOMIC DNA]</scope>
    <source>
        <strain evidence="1">OSP_D</strain>
    </source>
</reference>